<dbReference type="EMBL" id="JAVDSB010000001">
    <property type="protein sequence ID" value="MDR6549004.1"/>
    <property type="molecule type" value="Genomic_DNA"/>
</dbReference>
<dbReference type="InterPro" id="IPR055170">
    <property type="entry name" value="GFO_IDH_MocA-like_dom"/>
</dbReference>
<feature type="domain" description="Gfo/Idh/MocA-like oxidoreductase N-terminal" evidence="2">
    <location>
        <begin position="4"/>
        <end position="120"/>
    </location>
</feature>
<dbReference type="InterPro" id="IPR036291">
    <property type="entry name" value="NAD(P)-bd_dom_sf"/>
</dbReference>
<reference evidence="4 5" key="1">
    <citation type="submission" date="2023-07" db="EMBL/GenBank/DDBJ databases">
        <title>Sorghum-associated microbial communities from plants grown in Nebraska, USA.</title>
        <authorList>
            <person name="Schachtman D."/>
        </authorList>
    </citation>
    <scope>NUCLEOTIDE SEQUENCE [LARGE SCALE GENOMIC DNA]</scope>
    <source>
        <strain evidence="4 5">CC258</strain>
    </source>
</reference>
<feature type="domain" description="GFO/IDH/MocA-like oxidoreductase" evidence="3">
    <location>
        <begin position="132"/>
        <end position="279"/>
    </location>
</feature>
<comment type="caution">
    <text evidence="4">The sequence shown here is derived from an EMBL/GenBank/DDBJ whole genome shotgun (WGS) entry which is preliminary data.</text>
</comment>
<dbReference type="PANTHER" id="PTHR43818">
    <property type="entry name" value="BCDNA.GH03377"/>
    <property type="match status" value="1"/>
</dbReference>
<dbReference type="RefSeq" id="WP_310222633.1">
    <property type="nucleotide sequence ID" value="NZ_JAVDSB010000001.1"/>
</dbReference>
<dbReference type="PANTHER" id="PTHR43818:SF11">
    <property type="entry name" value="BCDNA.GH03377"/>
    <property type="match status" value="1"/>
</dbReference>
<dbReference type="SUPFAM" id="SSF55347">
    <property type="entry name" value="Glyceraldehyde-3-phosphate dehydrogenase-like, C-terminal domain"/>
    <property type="match status" value="1"/>
</dbReference>
<evidence type="ECO:0000259" key="2">
    <source>
        <dbReference type="Pfam" id="PF01408"/>
    </source>
</evidence>
<dbReference type="Gene3D" id="3.40.50.720">
    <property type="entry name" value="NAD(P)-binding Rossmann-like Domain"/>
    <property type="match status" value="1"/>
</dbReference>
<dbReference type="InterPro" id="IPR050463">
    <property type="entry name" value="Gfo/Idh/MocA_oxidrdct_glycsds"/>
</dbReference>
<evidence type="ECO:0000313" key="5">
    <source>
        <dbReference type="Proteomes" id="UP001267290"/>
    </source>
</evidence>
<dbReference type="Pfam" id="PF22725">
    <property type="entry name" value="GFO_IDH_MocA_C3"/>
    <property type="match status" value="1"/>
</dbReference>
<dbReference type="Proteomes" id="UP001267290">
    <property type="component" value="Unassembled WGS sequence"/>
</dbReference>
<evidence type="ECO:0000256" key="1">
    <source>
        <dbReference type="ARBA" id="ARBA00023002"/>
    </source>
</evidence>
<protein>
    <submittedName>
        <fullName evidence="4">Dehydrogenase</fullName>
    </submittedName>
</protein>
<keyword evidence="1" id="KW-0560">Oxidoreductase</keyword>
<dbReference type="InterPro" id="IPR000683">
    <property type="entry name" value="Gfo/Idh/MocA-like_OxRdtase_N"/>
</dbReference>
<evidence type="ECO:0000259" key="3">
    <source>
        <dbReference type="Pfam" id="PF22725"/>
    </source>
</evidence>
<proteinExistence type="predicted"/>
<dbReference type="Gene3D" id="3.30.360.10">
    <property type="entry name" value="Dihydrodipicolinate Reductase, domain 2"/>
    <property type="match status" value="1"/>
</dbReference>
<keyword evidence="5" id="KW-1185">Reference proteome</keyword>
<dbReference type="SUPFAM" id="SSF51735">
    <property type="entry name" value="NAD(P)-binding Rossmann-fold domains"/>
    <property type="match status" value="1"/>
</dbReference>
<evidence type="ECO:0000313" key="4">
    <source>
        <dbReference type="EMBL" id="MDR6549004.1"/>
    </source>
</evidence>
<gene>
    <name evidence="4" type="ORF">J2736_000187</name>
</gene>
<name>A0ABU1NNQ9_9BACL</name>
<dbReference type="Pfam" id="PF01408">
    <property type="entry name" value="GFO_IDH_MocA"/>
    <property type="match status" value="1"/>
</dbReference>
<organism evidence="4 5">
    <name type="scientific">Paenibacillus qinlingensis</name>
    <dbReference type="NCBI Taxonomy" id="1837343"/>
    <lineage>
        <taxon>Bacteria</taxon>
        <taxon>Bacillati</taxon>
        <taxon>Bacillota</taxon>
        <taxon>Bacilli</taxon>
        <taxon>Bacillales</taxon>
        <taxon>Paenibacillaceae</taxon>
        <taxon>Paenibacillus</taxon>
    </lineage>
</organism>
<accession>A0ABU1NNQ9</accession>
<sequence length="384" mass="43412">MKVIHIGIIGTGFSAKAHIEAIRRIPYLHVIAVAGSSLEKAQQIASEYGIPKAYGNESELIQDNEVMAIHNCTPNYMHYAINREVLLAGKHILSEKPLGMSSEQTEELAQLAKDYKGVNGVAFNYRHYPLIAEIKHQLRMSAYGKVNLVYGGFLQDWLLHQTDYNWRLEPKYNGASRAIADIGSHWCDTVQYVLGKKIVRVFADLKVVHPIRRKSIEKAYTGAIGSEPVYEEIPMETEDYGSVLVHFEDGIQGVFTISQVSAGRKNKLFFEIAADKRSLAWNQEKPNSLWIGHRDRANQELLSDPRLLSDSAAVLSHYPGGHHEGWPDALKNMLIDFYTSIRDKEANESTEVRSFADFKNGHQVMKVVDAILESHQTQRWVIIK</sequence>